<dbReference type="SUPFAM" id="SSF50630">
    <property type="entry name" value="Acid proteases"/>
    <property type="match status" value="1"/>
</dbReference>
<proteinExistence type="predicted"/>
<feature type="chain" id="PRO_5012436969" evidence="1">
    <location>
        <begin position="22"/>
        <end position="305"/>
    </location>
</feature>
<gene>
    <name evidence="2" type="ORF">SAMN05660461_4252</name>
</gene>
<dbReference type="Gene3D" id="2.40.70.10">
    <property type="entry name" value="Acid Proteases"/>
    <property type="match status" value="1"/>
</dbReference>
<evidence type="ECO:0000313" key="2">
    <source>
        <dbReference type="EMBL" id="SKD08299.1"/>
    </source>
</evidence>
<dbReference type="GO" id="GO:0008233">
    <property type="term" value="F:peptidase activity"/>
    <property type="evidence" value="ECO:0007669"/>
    <property type="project" value="UniProtKB-KW"/>
</dbReference>
<keyword evidence="2" id="KW-0378">Hydrolase</keyword>
<name>A0A1T5P7N8_9BACT</name>
<keyword evidence="3" id="KW-1185">Reference proteome</keyword>
<dbReference type="RefSeq" id="WP_079471522.1">
    <property type="nucleotide sequence ID" value="NZ_FUZZ01000003.1"/>
</dbReference>
<dbReference type="Proteomes" id="UP000190166">
    <property type="component" value="Unassembled WGS sequence"/>
</dbReference>
<dbReference type="AlphaFoldDB" id="A0A1T5P7N8"/>
<accession>A0A1T5P7N8</accession>
<feature type="signal peptide" evidence="1">
    <location>
        <begin position="1"/>
        <end position="21"/>
    </location>
</feature>
<reference evidence="2 3" key="1">
    <citation type="submission" date="2017-02" db="EMBL/GenBank/DDBJ databases">
        <authorList>
            <person name="Peterson S.W."/>
        </authorList>
    </citation>
    <scope>NUCLEOTIDE SEQUENCE [LARGE SCALE GENOMIC DNA]</scope>
    <source>
        <strain evidence="2 3">DSM 18108</strain>
    </source>
</reference>
<sequence length="305" mass="33860">MWRFLLTVTIVFSYALMPAHAQRRGSSAAATDNSKPVAVIPFQLVNRQVIIPVAVSGSSDTLHFIFDSGAEVTVMNIATAAKLQLRNAGNAFLTGTNNAMAKTELATLNALYLKELRLPYVKVYLENLSNLGPVDGIIGIALLKLYIVKIDYRSKQLVLYKSGKTPVGNTGRLLHFQLNFSTPVIDASIQLPDGRRLPGHYHITTGGDYGILFNWPYVDKYKLNTLLPTINTDRVQDMLKVLYYINSSVPSLEMGGRSIPNVPVSYSKDIDDLGVFTEVAGSIGYDIWKDYTLTINYDKKELYLE</sequence>
<dbReference type="STRING" id="393003.SAMN05660461_4252"/>
<evidence type="ECO:0000313" key="3">
    <source>
        <dbReference type="Proteomes" id="UP000190166"/>
    </source>
</evidence>
<dbReference type="EMBL" id="FUZZ01000003">
    <property type="protein sequence ID" value="SKD08299.1"/>
    <property type="molecule type" value="Genomic_DNA"/>
</dbReference>
<protein>
    <submittedName>
        <fullName evidence="2">Aspartyl protease</fullName>
    </submittedName>
</protein>
<dbReference type="Pfam" id="PF13650">
    <property type="entry name" value="Asp_protease_2"/>
    <property type="match status" value="1"/>
</dbReference>
<keyword evidence="2" id="KW-0645">Protease</keyword>
<evidence type="ECO:0000256" key="1">
    <source>
        <dbReference type="SAM" id="SignalP"/>
    </source>
</evidence>
<dbReference type="GO" id="GO:0006508">
    <property type="term" value="P:proteolysis"/>
    <property type="evidence" value="ECO:0007669"/>
    <property type="project" value="UniProtKB-KW"/>
</dbReference>
<dbReference type="InterPro" id="IPR021109">
    <property type="entry name" value="Peptidase_aspartic_dom_sf"/>
</dbReference>
<organism evidence="2 3">
    <name type="scientific">Chitinophaga ginsengisegetis</name>
    <dbReference type="NCBI Taxonomy" id="393003"/>
    <lineage>
        <taxon>Bacteria</taxon>
        <taxon>Pseudomonadati</taxon>
        <taxon>Bacteroidota</taxon>
        <taxon>Chitinophagia</taxon>
        <taxon>Chitinophagales</taxon>
        <taxon>Chitinophagaceae</taxon>
        <taxon>Chitinophaga</taxon>
    </lineage>
</organism>
<keyword evidence="1" id="KW-0732">Signal</keyword>